<dbReference type="AlphaFoldDB" id="A0A2P7Q2G8"/>
<dbReference type="InterPro" id="IPR027396">
    <property type="entry name" value="DsrEFH-like"/>
</dbReference>
<evidence type="ECO:0000313" key="1">
    <source>
        <dbReference type="EMBL" id="PSJ32155.1"/>
    </source>
</evidence>
<evidence type="ECO:0000313" key="2">
    <source>
        <dbReference type="Proteomes" id="UP000241434"/>
    </source>
</evidence>
<comment type="caution">
    <text evidence="1">The sequence shown here is derived from an EMBL/GenBank/DDBJ whole genome shotgun (WGS) entry which is preliminary data.</text>
</comment>
<name>A0A2P7Q2G8_9FIRM</name>
<reference evidence="1" key="1">
    <citation type="thesis" date="2015" institute="Rutgers" country="The State University of New Jersey, 14 College Farm Rd., New Brunswick, NJ, USA">
        <title>Ammonia toxicity in bacteria and its implications for treatment of and resource recovery from highly nitrogenous organic wastes.</title>
        <authorList>
            <person name="Luther A.K."/>
        </authorList>
    </citation>
    <scope>NUCLEOTIDE SEQUENCE</scope>
    <source>
        <strain evidence="1">RT-10B</strain>
    </source>
</reference>
<protein>
    <recommendedName>
        <fullName evidence="3">DsrE/DsrF-like family protein</fullName>
    </recommendedName>
</protein>
<accession>A0A2P7Q2G8</accession>
<evidence type="ECO:0008006" key="3">
    <source>
        <dbReference type="Google" id="ProtNLM"/>
    </source>
</evidence>
<dbReference type="Proteomes" id="UP000241434">
    <property type="component" value="Unassembled WGS sequence"/>
</dbReference>
<sequence>MRKILYYGMSGEKMCFQHVLLNALDLHEAGEEVKIIFEGASVKLVPQFEEENNPLYNKAKKAGLIAGICLACSKVLEVYDDNLKTELPMLDDMNGHAGMKKYLKDGYEVISI</sequence>
<dbReference type="EMBL" id="JYGE01000002">
    <property type="protein sequence ID" value="PSJ32155.1"/>
    <property type="molecule type" value="Genomic_DNA"/>
</dbReference>
<proteinExistence type="predicted"/>
<dbReference type="Gene3D" id="3.40.1260.10">
    <property type="entry name" value="DsrEFH-like"/>
    <property type="match status" value="1"/>
</dbReference>
<gene>
    <name evidence="1" type="ORF">UF10_01885</name>
</gene>
<keyword evidence="2" id="KW-1185">Reference proteome</keyword>
<dbReference type="SUPFAM" id="SSF75169">
    <property type="entry name" value="DsrEFH-like"/>
    <property type="match status" value="1"/>
</dbReference>
<organism evidence="1 2">
    <name type="scientific">Peptostreptococcus russellii</name>
    <dbReference type="NCBI Taxonomy" id="215200"/>
    <lineage>
        <taxon>Bacteria</taxon>
        <taxon>Bacillati</taxon>
        <taxon>Bacillota</taxon>
        <taxon>Clostridia</taxon>
        <taxon>Peptostreptococcales</taxon>
        <taxon>Peptostreptococcaceae</taxon>
        <taxon>Peptostreptococcus</taxon>
    </lineage>
</organism>
<dbReference type="OrthoDB" id="9807925at2"/>